<evidence type="ECO:0000256" key="1">
    <source>
        <dbReference type="SAM" id="MobiDB-lite"/>
    </source>
</evidence>
<dbReference type="Proteomes" id="UP000041254">
    <property type="component" value="Unassembled WGS sequence"/>
</dbReference>
<dbReference type="VEuPathDB" id="CryptoDB:Vbra_12363"/>
<proteinExistence type="predicted"/>
<dbReference type="EMBL" id="CDMY01000259">
    <property type="protein sequence ID" value="CEL97916.1"/>
    <property type="molecule type" value="Genomic_DNA"/>
</dbReference>
<feature type="non-terminal residue" evidence="2">
    <location>
        <position position="1"/>
    </location>
</feature>
<name>A0A0G4EL56_VITBC</name>
<dbReference type="AlphaFoldDB" id="A0A0G4EL56"/>
<dbReference type="InParanoid" id="A0A0G4EL56"/>
<evidence type="ECO:0000313" key="2">
    <source>
        <dbReference type="EMBL" id="CEL97916.1"/>
    </source>
</evidence>
<feature type="compositionally biased region" description="Pro residues" evidence="1">
    <location>
        <begin position="116"/>
        <end position="129"/>
    </location>
</feature>
<keyword evidence="3" id="KW-1185">Reference proteome</keyword>
<feature type="region of interest" description="Disordered" evidence="1">
    <location>
        <begin position="70"/>
        <end position="145"/>
    </location>
</feature>
<accession>A0A0G4EL56</accession>
<gene>
    <name evidence="2" type="ORF">Vbra_12363</name>
</gene>
<protein>
    <submittedName>
        <fullName evidence="2">Uncharacterized protein</fullName>
    </submittedName>
</protein>
<evidence type="ECO:0000313" key="3">
    <source>
        <dbReference type="Proteomes" id="UP000041254"/>
    </source>
</evidence>
<sequence>GVCEHKRGKIMACYELESARFKKLRESLMAGPSTTTADYTAVAVPPSTTSAAIDNQPTPSLLQLVPIVAQKAASPPSPSPSHSPSPALEPKSRAAAPAAAAPTHDATPQEHKSTPYSPPPPIAPHPQPHPIRHAPTHAAEQPPPLGHYRLKASVADWGEGETGYYASPLTQWDTAFWERRGAEWVVTCKQPAEDVGCCVRAARGVARGVRSAYAHVFMIANG</sequence>
<reference evidence="2 3" key="1">
    <citation type="submission" date="2014-11" db="EMBL/GenBank/DDBJ databases">
        <authorList>
            <person name="Zhu J."/>
            <person name="Qi W."/>
            <person name="Song R."/>
        </authorList>
    </citation>
    <scope>NUCLEOTIDE SEQUENCE [LARGE SCALE GENOMIC DNA]</scope>
</reference>
<organism evidence="2 3">
    <name type="scientific">Vitrella brassicaformis (strain CCMP3155)</name>
    <dbReference type="NCBI Taxonomy" id="1169540"/>
    <lineage>
        <taxon>Eukaryota</taxon>
        <taxon>Sar</taxon>
        <taxon>Alveolata</taxon>
        <taxon>Colpodellida</taxon>
        <taxon>Vitrellaceae</taxon>
        <taxon>Vitrella</taxon>
    </lineage>
</organism>